<evidence type="ECO:0000256" key="2">
    <source>
        <dbReference type="ARBA" id="ARBA00022741"/>
    </source>
</evidence>
<dbReference type="GO" id="GO:0003924">
    <property type="term" value="F:GTPase activity"/>
    <property type="evidence" value="ECO:0007669"/>
    <property type="project" value="InterPro"/>
</dbReference>
<dbReference type="PROSITE" id="PS51419">
    <property type="entry name" value="RAB"/>
    <property type="match status" value="1"/>
</dbReference>
<evidence type="ECO:0000256" key="3">
    <source>
        <dbReference type="ARBA" id="ARBA00023134"/>
    </source>
</evidence>
<dbReference type="GO" id="GO:0007165">
    <property type="term" value="P:signal transduction"/>
    <property type="evidence" value="ECO:0007669"/>
    <property type="project" value="InterPro"/>
</dbReference>
<dbReference type="InParanoid" id="A0A067MD46"/>
<organism evidence="4 5">
    <name type="scientific">Botryobasidium botryosum (strain FD-172 SS1)</name>
    <dbReference type="NCBI Taxonomy" id="930990"/>
    <lineage>
        <taxon>Eukaryota</taxon>
        <taxon>Fungi</taxon>
        <taxon>Dikarya</taxon>
        <taxon>Basidiomycota</taxon>
        <taxon>Agaricomycotina</taxon>
        <taxon>Agaricomycetes</taxon>
        <taxon>Cantharellales</taxon>
        <taxon>Botryobasidiaceae</taxon>
        <taxon>Botryobasidium</taxon>
    </lineage>
</organism>
<dbReference type="SMART" id="SM00174">
    <property type="entry name" value="RHO"/>
    <property type="match status" value="1"/>
</dbReference>
<dbReference type="Proteomes" id="UP000027195">
    <property type="component" value="Unassembled WGS sequence"/>
</dbReference>
<gene>
    <name evidence="4" type="ORF">BOTBODRAFT_368675</name>
</gene>
<keyword evidence="3" id="KW-0342">GTP-binding</keyword>
<dbReference type="AlphaFoldDB" id="A0A067MD46"/>
<reference evidence="5" key="1">
    <citation type="journal article" date="2014" name="Proc. Natl. Acad. Sci. U.S.A.">
        <title>Extensive sampling of basidiomycete genomes demonstrates inadequacy of the white-rot/brown-rot paradigm for wood decay fungi.</title>
        <authorList>
            <person name="Riley R."/>
            <person name="Salamov A.A."/>
            <person name="Brown D.W."/>
            <person name="Nagy L.G."/>
            <person name="Floudas D."/>
            <person name="Held B.W."/>
            <person name="Levasseur A."/>
            <person name="Lombard V."/>
            <person name="Morin E."/>
            <person name="Otillar R."/>
            <person name="Lindquist E.A."/>
            <person name="Sun H."/>
            <person name="LaButti K.M."/>
            <person name="Schmutz J."/>
            <person name="Jabbour D."/>
            <person name="Luo H."/>
            <person name="Baker S.E."/>
            <person name="Pisabarro A.G."/>
            <person name="Walton J.D."/>
            <person name="Blanchette R.A."/>
            <person name="Henrissat B."/>
            <person name="Martin F."/>
            <person name="Cullen D."/>
            <person name="Hibbett D.S."/>
            <person name="Grigoriev I.V."/>
        </authorList>
    </citation>
    <scope>NUCLEOTIDE SEQUENCE [LARGE SCALE GENOMIC DNA]</scope>
    <source>
        <strain evidence="5">FD-172 SS1</strain>
    </source>
</reference>
<dbReference type="CDD" id="cd00876">
    <property type="entry name" value="Ras"/>
    <property type="match status" value="1"/>
</dbReference>
<evidence type="ECO:0000313" key="5">
    <source>
        <dbReference type="Proteomes" id="UP000027195"/>
    </source>
</evidence>
<evidence type="ECO:0000256" key="1">
    <source>
        <dbReference type="ARBA" id="ARBA00004342"/>
    </source>
</evidence>
<keyword evidence="5" id="KW-1185">Reference proteome</keyword>
<dbReference type="HOGENOM" id="CLU_041217_9_8_1"/>
<dbReference type="GO" id="GO:0005886">
    <property type="term" value="C:plasma membrane"/>
    <property type="evidence" value="ECO:0007669"/>
    <property type="project" value="UniProtKB-SubCell"/>
</dbReference>
<dbReference type="Pfam" id="PF00071">
    <property type="entry name" value="Ras"/>
    <property type="match status" value="1"/>
</dbReference>
<dbReference type="PROSITE" id="PS51421">
    <property type="entry name" value="RAS"/>
    <property type="match status" value="1"/>
</dbReference>
<dbReference type="Gene3D" id="3.40.50.300">
    <property type="entry name" value="P-loop containing nucleotide triphosphate hydrolases"/>
    <property type="match status" value="1"/>
</dbReference>
<dbReference type="InterPro" id="IPR027417">
    <property type="entry name" value="P-loop_NTPase"/>
</dbReference>
<name>A0A067MD46_BOTB1</name>
<proteinExistence type="predicted"/>
<protein>
    <submittedName>
        <fullName evidence="4">Uncharacterized protein</fullName>
    </submittedName>
</protein>
<dbReference type="NCBIfam" id="TIGR00231">
    <property type="entry name" value="small_GTP"/>
    <property type="match status" value="1"/>
</dbReference>
<dbReference type="EMBL" id="KL198043">
    <property type="protein sequence ID" value="KDQ13469.1"/>
    <property type="molecule type" value="Genomic_DNA"/>
</dbReference>
<accession>A0A067MD46</accession>
<dbReference type="STRING" id="930990.A0A067MD46"/>
<dbReference type="GO" id="GO:0005525">
    <property type="term" value="F:GTP binding"/>
    <property type="evidence" value="ECO:0007669"/>
    <property type="project" value="UniProtKB-KW"/>
</dbReference>
<dbReference type="SMART" id="SM00175">
    <property type="entry name" value="RAB"/>
    <property type="match status" value="1"/>
</dbReference>
<dbReference type="SMART" id="SM00173">
    <property type="entry name" value="RAS"/>
    <property type="match status" value="1"/>
</dbReference>
<keyword evidence="2" id="KW-0547">Nucleotide-binding</keyword>
<dbReference type="InterPro" id="IPR005225">
    <property type="entry name" value="Small_GTP-bd"/>
</dbReference>
<dbReference type="OrthoDB" id="5976022at2759"/>
<comment type="subcellular location">
    <subcellularLocation>
        <location evidence="1">Cell membrane</location>
        <topology evidence="1">Lipid-anchor</topology>
        <orientation evidence="1">Cytoplasmic side</orientation>
    </subcellularLocation>
</comment>
<dbReference type="PANTHER" id="PTHR24070">
    <property type="entry name" value="RAS, DI-RAS, AND RHEB FAMILY MEMBERS OF SMALL GTPASE SUPERFAMILY"/>
    <property type="match status" value="1"/>
</dbReference>
<dbReference type="InterPro" id="IPR001806">
    <property type="entry name" value="Small_GTPase"/>
</dbReference>
<sequence length="203" mass="22490">MRSFTTLVLGAGGVGKSALTVRFITNKFLDGYDPTIEEVYQKIVPIAGELSSLEIIDTAGAEQFTTLNELYIKSADGFILVFSLSQQSTIREIDMIRQQIYRIKGAAATTPHHHSAAAPGQYRKIPLVVVGTKSDLVNEREVSRETVARLGAAWGVPCYETSAKTDRGVREVFDDIVRQMAARYPKGGDRRKRRRHSGKCIVM</sequence>
<dbReference type="SUPFAM" id="SSF52540">
    <property type="entry name" value="P-loop containing nucleoside triphosphate hydrolases"/>
    <property type="match status" value="1"/>
</dbReference>
<dbReference type="InterPro" id="IPR020849">
    <property type="entry name" value="Small_GTPase_Ras-type"/>
</dbReference>
<evidence type="ECO:0000313" key="4">
    <source>
        <dbReference type="EMBL" id="KDQ13469.1"/>
    </source>
</evidence>
<dbReference type="PRINTS" id="PR00449">
    <property type="entry name" value="RASTRNSFRMNG"/>
</dbReference>
<dbReference type="PROSITE" id="PS51420">
    <property type="entry name" value="RHO"/>
    <property type="match status" value="1"/>
</dbReference>